<dbReference type="Gene3D" id="3.30.420.10">
    <property type="entry name" value="Ribonuclease H-like superfamily/Ribonuclease H"/>
    <property type="match status" value="2"/>
</dbReference>
<dbReference type="AlphaFoldDB" id="A0A482W3G9"/>
<accession>A0A482W3G9</accession>
<evidence type="ECO:0000313" key="2">
    <source>
        <dbReference type="Proteomes" id="UP000292052"/>
    </source>
</evidence>
<dbReference type="GO" id="GO:0003676">
    <property type="term" value="F:nucleic acid binding"/>
    <property type="evidence" value="ECO:0007669"/>
    <property type="project" value="InterPro"/>
</dbReference>
<dbReference type="OrthoDB" id="25402at2759"/>
<dbReference type="STRING" id="1661398.A0A482W3G9"/>
<protein>
    <submittedName>
        <fullName evidence="1">DDE 3 domain containing protein</fullName>
    </submittedName>
</protein>
<proteinExistence type="predicted"/>
<name>A0A482W3G9_ASBVE</name>
<evidence type="ECO:0000313" key="1">
    <source>
        <dbReference type="EMBL" id="RZC39692.1"/>
    </source>
</evidence>
<keyword evidence="2" id="KW-1185">Reference proteome</keyword>
<sequence length="145" mass="17001">MFSDESKLCLYTNDRRMPVYRRPEERYFQCNFVSNVNFGEGSVMVWYRRPEERYFQCNFVSNVNFGGGSVMVWGAISMEGRTELKFLRGARMTVVCYITDILDPHVTPYGPFIGPGFVYMHDNAQSHIARTVQEYFRETETPVME</sequence>
<organism evidence="1 2">
    <name type="scientific">Asbolus verrucosus</name>
    <name type="common">Desert ironclad beetle</name>
    <dbReference type="NCBI Taxonomy" id="1661398"/>
    <lineage>
        <taxon>Eukaryota</taxon>
        <taxon>Metazoa</taxon>
        <taxon>Ecdysozoa</taxon>
        <taxon>Arthropoda</taxon>
        <taxon>Hexapoda</taxon>
        <taxon>Insecta</taxon>
        <taxon>Pterygota</taxon>
        <taxon>Neoptera</taxon>
        <taxon>Endopterygota</taxon>
        <taxon>Coleoptera</taxon>
        <taxon>Polyphaga</taxon>
        <taxon>Cucujiformia</taxon>
        <taxon>Tenebrionidae</taxon>
        <taxon>Pimeliinae</taxon>
        <taxon>Asbolus</taxon>
    </lineage>
</organism>
<dbReference type="InterPro" id="IPR036397">
    <property type="entry name" value="RNaseH_sf"/>
</dbReference>
<dbReference type="Proteomes" id="UP000292052">
    <property type="component" value="Unassembled WGS sequence"/>
</dbReference>
<gene>
    <name evidence="1" type="ORF">BDFB_014639</name>
</gene>
<comment type="caution">
    <text evidence="1">The sequence shown here is derived from an EMBL/GenBank/DDBJ whole genome shotgun (WGS) entry which is preliminary data.</text>
</comment>
<reference evidence="1 2" key="1">
    <citation type="submission" date="2017-03" db="EMBL/GenBank/DDBJ databases">
        <title>Genome of the blue death feigning beetle - Asbolus verrucosus.</title>
        <authorList>
            <person name="Rider S.D."/>
        </authorList>
    </citation>
    <scope>NUCLEOTIDE SEQUENCE [LARGE SCALE GENOMIC DNA]</scope>
    <source>
        <strain evidence="1">Butters</strain>
        <tissue evidence="1">Head and leg muscle</tissue>
    </source>
</reference>
<dbReference type="EMBL" id="QDEB01032015">
    <property type="protein sequence ID" value="RZC39692.1"/>
    <property type="molecule type" value="Genomic_DNA"/>
</dbReference>